<gene>
    <name evidence="2" type="ORF">HRH59_02405</name>
</gene>
<feature type="chain" id="PRO_5030832282" description="Adhesin domain-containing protein" evidence="1">
    <location>
        <begin position="27"/>
        <end position="324"/>
    </location>
</feature>
<evidence type="ECO:0000313" key="3">
    <source>
        <dbReference type="Proteomes" id="UP000523161"/>
    </source>
</evidence>
<dbReference type="EMBL" id="JABSOD010000002">
    <property type="protein sequence ID" value="NRQ41425.1"/>
    <property type="molecule type" value="Genomic_DNA"/>
</dbReference>
<accession>A0A7Y5AN31</accession>
<protein>
    <recommendedName>
        <fullName evidence="4">Adhesin domain-containing protein</fullName>
    </recommendedName>
</protein>
<organism evidence="2 3">
    <name type="scientific">Rheinheimera lutimaris</name>
    <dbReference type="NCBI Taxonomy" id="2740584"/>
    <lineage>
        <taxon>Bacteria</taxon>
        <taxon>Pseudomonadati</taxon>
        <taxon>Pseudomonadota</taxon>
        <taxon>Gammaproteobacteria</taxon>
        <taxon>Chromatiales</taxon>
        <taxon>Chromatiaceae</taxon>
        <taxon>Rheinheimera</taxon>
    </lineage>
</organism>
<sequence>MQTATQTRFTGLAGLVLLAVSQLAWADARETVDESRSVTANEKIYLEVMSGEVTIKAVDGNQFKIVGKLDEKATGYTLDSKDGFTRFEMTMPRQVNYRGNEKSNGADLRVEVPIGSTLEFKGVNSDVSLSGISGGSKISTVNGKIAAANLSTLVQLNTVNGEIGSKDNSGQIELSSVNGEITDVGSTGRLDYSVVNGKIEARTSAEEISVSTVNGDAKLKMSGTQRLKLSTVNGEIDAELANSVSPRISGSSVSGDIELKLDTNVNARFDIKASAGGSIDNKLSNDKATKAKYGPARSLQFTLGSGDGSVELSTVSGDVELDKL</sequence>
<feature type="signal peptide" evidence="1">
    <location>
        <begin position="1"/>
        <end position="26"/>
    </location>
</feature>
<keyword evidence="1" id="KW-0732">Signal</keyword>
<dbReference type="AlphaFoldDB" id="A0A7Y5AN31"/>
<evidence type="ECO:0000313" key="2">
    <source>
        <dbReference type="EMBL" id="NRQ41425.1"/>
    </source>
</evidence>
<dbReference type="Proteomes" id="UP000523161">
    <property type="component" value="Unassembled WGS sequence"/>
</dbReference>
<comment type="caution">
    <text evidence="2">The sequence shown here is derived from an EMBL/GenBank/DDBJ whole genome shotgun (WGS) entry which is preliminary data.</text>
</comment>
<evidence type="ECO:0000256" key="1">
    <source>
        <dbReference type="SAM" id="SignalP"/>
    </source>
</evidence>
<evidence type="ECO:0008006" key="4">
    <source>
        <dbReference type="Google" id="ProtNLM"/>
    </source>
</evidence>
<dbReference type="RefSeq" id="WP_173499675.1">
    <property type="nucleotide sequence ID" value="NZ_JABSOD010000002.1"/>
</dbReference>
<keyword evidence="3" id="KW-1185">Reference proteome</keyword>
<reference evidence="2 3" key="1">
    <citation type="submission" date="2020-06" db="EMBL/GenBank/DDBJ databases">
        <title>Rheinheimera sp. nov., a marine bacterium isolated from coastal.</title>
        <authorList>
            <person name="Yu Q."/>
            <person name="Qi Y."/>
            <person name="Pu J."/>
        </authorList>
    </citation>
    <scope>NUCLEOTIDE SEQUENCE [LARGE SCALE GENOMIC DNA]</scope>
    <source>
        <strain evidence="2 3">YQF-2</strain>
    </source>
</reference>
<name>A0A7Y5AN31_9GAMM</name>
<proteinExistence type="predicted"/>